<name>X1JDZ6_9ZZZZ</name>
<proteinExistence type="predicted"/>
<evidence type="ECO:0000313" key="1">
    <source>
        <dbReference type="EMBL" id="GAH76549.1"/>
    </source>
</evidence>
<reference evidence="1" key="1">
    <citation type="journal article" date="2014" name="Front. Microbiol.">
        <title>High frequency of phylogenetically diverse reductive dehalogenase-homologous genes in deep subseafloor sedimentary metagenomes.</title>
        <authorList>
            <person name="Kawai M."/>
            <person name="Futagami T."/>
            <person name="Toyoda A."/>
            <person name="Takaki Y."/>
            <person name="Nishi S."/>
            <person name="Hori S."/>
            <person name="Arai W."/>
            <person name="Tsubouchi T."/>
            <person name="Morono Y."/>
            <person name="Uchiyama I."/>
            <person name="Ito T."/>
            <person name="Fujiyama A."/>
            <person name="Inagaki F."/>
            <person name="Takami H."/>
        </authorList>
    </citation>
    <scope>NUCLEOTIDE SEQUENCE</scope>
    <source>
        <strain evidence="1">Expedition CK06-06</strain>
    </source>
</reference>
<dbReference type="EMBL" id="BARU01042842">
    <property type="protein sequence ID" value="GAH76549.1"/>
    <property type="molecule type" value="Genomic_DNA"/>
</dbReference>
<gene>
    <name evidence="1" type="ORF">S03H2_65739</name>
</gene>
<feature type="non-terminal residue" evidence="1">
    <location>
        <position position="201"/>
    </location>
</feature>
<accession>X1JDZ6</accession>
<organism evidence="1">
    <name type="scientific">marine sediment metagenome</name>
    <dbReference type="NCBI Taxonomy" id="412755"/>
    <lineage>
        <taxon>unclassified sequences</taxon>
        <taxon>metagenomes</taxon>
        <taxon>ecological metagenomes</taxon>
    </lineage>
</organism>
<dbReference type="AlphaFoldDB" id="X1JDZ6"/>
<sequence length="201" mass="22378">MGIKMAVEKDECTIHLDDLRRVVVGAAETAKKHVFTPMQKLDEEFGGETDKNTPLWPYTLDIFRDQGNPFAILGAVVNTLNISFSNTDKIVKAACGILAKNIGIGTSGALALETTKPFVWENAKIFIAANDAVIDIALETHRCNDLESFSFTWDNKCIAKYFLNNTAFPGKIIREGCREIPVSFVIDFVNRNEYTHFLNGI</sequence>
<protein>
    <submittedName>
        <fullName evidence="1">Uncharacterized protein</fullName>
    </submittedName>
</protein>
<dbReference type="Pfam" id="PF18906">
    <property type="entry name" value="Phage_tube_2"/>
    <property type="match status" value="1"/>
</dbReference>
<dbReference type="InterPro" id="IPR044000">
    <property type="entry name" value="Phage_tube_2"/>
</dbReference>
<comment type="caution">
    <text evidence="1">The sequence shown here is derived from an EMBL/GenBank/DDBJ whole genome shotgun (WGS) entry which is preliminary data.</text>
</comment>